<dbReference type="PROSITE" id="PS51891">
    <property type="entry name" value="CENP_V_GFA"/>
    <property type="match status" value="1"/>
</dbReference>
<dbReference type="Pfam" id="PF04828">
    <property type="entry name" value="GFA"/>
    <property type="match status" value="1"/>
</dbReference>
<comment type="similarity">
    <text evidence="1">Belongs to the Gfa family.</text>
</comment>
<evidence type="ECO:0000259" key="5">
    <source>
        <dbReference type="PROSITE" id="PS51891"/>
    </source>
</evidence>
<evidence type="ECO:0000256" key="1">
    <source>
        <dbReference type="ARBA" id="ARBA00005495"/>
    </source>
</evidence>
<evidence type="ECO:0000256" key="4">
    <source>
        <dbReference type="ARBA" id="ARBA00023239"/>
    </source>
</evidence>
<dbReference type="SUPFAM" id="SSF51316">
    <property type="entry name" value="Mss4-like"/>
    <property type="match status" value="1"/>
</dbReference>
<dbReference type="Proteomes" id="UP000292544">
    <property type="component" value="Unassembled WGS sequence"/>
</dbReference>
<dbReference type="EMBL" id="SHLY01000004">
    <property type="protein sequence ID" value="TAA44996.1"/>
    <property type="molecule type" value="Genomic_DNA"/>
</dbReference>
<comment type="caution">
    <text evidence="6">The sequence shown here is derived from an EMBL/GenBank/DDBJ whole genome shotgun (WGS) entry which is preliminary data.</text>
</comment>
<dbReference type="PANTHER" id="PTHR33337:SF40">
    <property type="entry name" value="CENP-V_GFA DOMAIN-CONTAINING PROTEIN-RELATED"/>
    <property type="match status" value="1"/>
</dbReference>
<feature type="domain" description="CENP-V/GFA" evidence="5">
    <location>
        <begin position="7"/>
        <end position="115"/>
    </location>
</feature>
<proteinExistence type="inferred from homology"/>
<dbReference type="InterPro" id="IPR011057">
    <property type="entry name" value="Mss4-like_sf"/>
</dbReference>
<dbReference type="Gene3D" id="3.90.1590.10">
    <property type="entry name" value="glutathione-dependent formaldehyde- activating enzyme (gfa)"/>
    <property type="match status" value="1"/>
</dbReference>
<dbReference type="PANTHER" id="PTHR33337">
    <property type="entry name" value="GFA DOMAIN-CONTAINING PROTEIN"/>
    <property type="match status" value="1"/>
</dbReference>
<name>A0ABY1WN61_9GAMM</name>
<accession>A0ABY1WN61</accession>
<sequence length="140" mass="15854">MTDKTQLRGGCLCGAIRYQTSAMPFAADHCHCRQCQKHTGAVVASWMDFKTEQVSWTKGTVNEYPSSEYVRRGFCPDCGSTLTYRDTRHPDYTTMTIATLDKPSQVQPTYHIHTDSQVSWLVIDDDCKRFPQGCTEESNS</sequence>
<organism evidence="6 7">
    <name type="scientific">Corallincola spongiicola</name>
    <dbReference type="NCBI Taxonomy" id="2520508"/>
    <lineage>
        <taxon>Bacteria</taxon>
        <taxon>Pseudomonadati</taxon>
        <taxon>Pseudomonadota</taxon>
        <taxon>Gammaproteobacteria</taxon>
        <taxon>Alteromonadales</taxon>
        <taxon>Psychromonadaceae</taxon>
        <taxon>Corallincola</taxon>
    </lineage>
</organism>
<evidence type="ECO:0000313" key="7">
    <source>
        <dbReference type="Proteomes" id="UP000292544"/>
    </source>
</evidence>
<evidence type="ECO:0000313" key="6">
    <source>
        <dbReference type="EMBL" id="TAA44996.1"/>
    </source>
</evidence>
<dbReference type="InterPro" id="IPR006913">
    <property type="entry name" value="CENP-V/GFA"/>
</dbReference>
<keyword evidence="4" id="KW-0456">Lyase</keyword>
<gene>
    <name evidence="6" type="ORF">EXY25_12350</name>
</gene>
<evidence type="ECO:0000256" key="3">
    <source>
        <dbReference type="ARBA" id="ARBA00022833"/>
    </source>
</evidence>
<protein>
    <submittedName>
        <fullName evidence="6">GFA family protein</fullName>
    </submittedName>
</protein>
<reference evidence="7" key="1">
    <citation type="submission" date="2019-02" db="EMBL/GenBank/DDBJ databases">
        <title>Draft genome sequence of Muricauda sp. 176CP4-71.</title>
        <authorList>
            <person name="Park J.-S."/>
        </authorList>
    </citation>
    <scope>NUCLEOTIDE SEQUENCE [LARGE SCALE GENOMIC DNA]</scope>
    <source>
        <strain evidence="7">176GS2-150</strain>
    </source>
</reference>
<keyword evidence="3" id="KW-0862">Zinc</keyword>
<dbReference type="RefSeq" id="WP_130567009.1">
    <property type="nucleotide sequence ID" value="NZ_SHLY01000004.1"/>
</dbReference>
<keyword evidence="2" id="KW-0479">Metal-binding</keyword>
<evidence type="ECO:0000256" key="2">
    <source>
        <dbReference type="ARBA" id="ARBA00022723"/>
    </source>
</evidence>
<keyword evidence="7" id="KW-1185">Reference proteome</keyword>